<dbReference type="GO" id="GO:0009055">
    <property type="term" value="F:electron transfer activity"/>
    <property type="evidence" value="ECO:0007669"/>
    <property type="project" value="InterPro"/>
</dbReference>
<organism evidence="6 7">
    <name type="scientific">Candidatus Marinarcus aquaticus</name>
    <dbReference type="NCBI Taxonomy" id="2044504"/>
    <lineage>
        <taxon>Bacteria</taxon>
        <taxon>Pseudomonadati</taxon>
        <taxon>Campylobacterota</taxon>
        <taxon>Epsilonproteobacteria</taxon>
        <taxon>Campylobacterales</taxon>
        <taxon>Arcobacteraceae</taxon>
        <taxon>Candidatus Marinarcus</taxon>
    </lineage>
</organism>
<dbReference type="GO" id="GO:0020037">
    <property type="term" value="F:heme binding"/>
    <property type="evidence" value="ECO:0007669"/>
    <property type="project" value="InterPro"/>
</dbReference>
<sequence length="104" mass="11938">MVLYNIGLASNYAGLLFDGNCVTCHHKTKAISAPSIKEVKENYLRAFPNKDDFVLYMSNWVHAPNEETSIMQNAILKYGLMPMLSYDKKTLEEISAYIYDMKFD</sequence>
<dbReference type="InterPro" id="IPR036909">
    <property type="entry name" value="Cyt_c-like_dom_sf"/>
</dbReference>
<dbReference type="Proteomes" id="UP000290657">
    <property type="component" value="Unassembled WGS sequence"/>
</dbReference>
<evidence type="ECO:0000256" key="3">
    <source>
        <dbReference type="ARBA" id="ARBA00023004"/>
    </source>
</evidence>
<evidence type="ECO:0000256" key="4">
    <source>
        <dbReference type="PROSITE-ProRule" id="PRU00433"/>
    </source>
</evidence>
<accession>A0A4Q0XWK1</accession>
<comment type="caution">
    <text evidence="6">The sequence shown here is derived from an EMBL/GenBank/DDBJ whole genome shotgun (WGS) entry which is preliminary data.</text>
</comment>
<dbReference type="SUPFAM" id="SSF46626">
    <property type="entry name" value="Cytochrome c"/>
    <property type="match status" value="1"/>
</dbReference>
<dbReference type="InterPro" id="IPR009056">
    <property type="entry name" value="Cyt_c-like_dom"/>
</dbReference>
<evidence type="ECO:0000259" key="5">
    <source>
        <dbReference type="PROSITE" id="PS51007"/>
    </source>
</evidence>
<keyword evidence="2 4" id="KW-0479">Metal-binding</keyword>
<dbReference type="Gene3D" id="1.10.760.10">
    <property type="entry name" value="Cytochrome c-like domain"/>
    <property type="match status" value="1"/>
</dbReference>
<keyword evidence="1 4" id="KW-0349">Heme</keyword>
<dbReference type="GO" id="GO:0046872">
    <property type="term" value="F:metal ion binding"/>
    <property type="evidence" value="ECO:0007669"/>
    <property type="project" value="UniProtKB-KW"/>
</dbReference>
<gene>
    <name evidence="6" type="ORF">CRV04_02645</name>
</gene>
<feature type="domain" description="Cytochrome c" evidence="5">
    <location>
        <begin position="8"/>
        <end position="102"/>
    </location>
</feature>
<reference evidence="6 7" key="1">
    <citation type="submission" date="2017-10" db="EMBL/GenBank/DDBJ databases">
        <title>Genomics of the genus Arcobacter.</title>
        <authorList>
            <person name="Perez-Cataluna A."/>
            <person name="Figueras M.J."/>
        </authorList>
    </citation>
    <scope>NUCLEOTIDE SEQUENCE [LARGE SCALE GENOMIC DNA]</scope>
    <source>
        <strain evidence="6 7">CECT 8987</strain>
    </source>
</reference>
<dbReference type="AlphaFoldDB" id="A0A4Q0XWK1"/>
<evidence type="ECO:0000256" key="2">
    <source>
        <dbReference type="ARBA" id="ARBA00022723"/>
    </source>
</evidence>
<keyword evidence="7" id="KW-1185">Reference proteome</keyword>
<dbReference type="PROSITE" id="PS51007">
    <property type="entry name" value="CYTC"/>
    <property type="match status" value="1"/>
</dbReference>
<protein>
    <submittedName>
        <fullName evidence="6">Cytochrome C</fullName>
    </submittedName>
</protein>
<evidence type="ECO:0000313" key="6">
    <source>
        <dbReference type="EMBL" id="RXJ60331.1"/>
    </source>
</evidence>
<dbReference type="OrthoDB" id="5347982at2"/>
<evidence type="ECO:0000256" key="1">
    <source>
        <dbReference type="ARBA" id="ARBA00022617"/>
    </source>
</evidence>
<evidence type="ECO:0000313" key="7">
    <source>
        <dbReference type="Proteomes" id="UP000290657"/>
    </source>
</evidence>
<dbReference type="EMBL" id="PDKN01000002">
    <property type="protein sequence ID" value="RXJ60331.1"/>
    <property type="molecule type" value="Genomic_DNA"/>
</dbReference>
<keyword evidence="3 4" id="KW-0408">Iron</keyword>
<name>A0A4Q0XWK1_9BACT</name>
<proteinExistence type="predicted"/>